<proteinExistence type="predicted"/>
<sequence>QAPRGHDAVAEPSARGCRAAARGSRTVHEDICGCGSATVRAMSCRDRNGGFVIAARLCTGNRVKAADFGTAGHDEMTWVRS</sequence>
<reference evidence="1 2" key="1">
    <citation type="journal article" date="2019" name="Sci. Rep.">
        <title>Orb-weaving spider Araneus ventricosus genome elucidates the spidroin gene catalogue.</title>
        <authorList>
            <person name="Kono N."/>
            <person name="Nakamura H."/>
            <person name="Ohtoshi R."/>
            <person name="Moran D.A.P."/>
            <person name="Shinohara A."/>
            <person name="Yoshida Y."/>
            <person name="Fujiwara M."/>
            <person name="Mori M."/>
            <person name="Tomita M."/>
            <person name="Arakawa K."/>
        </authorList>
    </citation>
    <scope>NUCLEOTIDE SEQUENCE [LARGE SCALE GENOMIC DNA]</scope>
</reference>
<dbReference type="AlphaFoldDB" id="A0A4Y2LAQ4"/>
<protein>
    <submittedName>
        <fullName evidence="1">Uncharacterized protein</fullName>
    </submittedName>
</protein>
<keyword evidence="2" id="KW-1185">Reference proteome</keyword>
<evidence type="ECO:0000313" key="1">
    <source>
        <dbReference type="EMBL" id="GBN11755.1"/>
    </source>
</evidence>
<evidence type="ECO:0000313" key="2">
    <source>
        <dbReference type="Proteomes" id="UP000499080"/>
    </source>
</evidence>
<gene>
    <name evidence="1" type="ORF">AVEN_85385_1</name>
</gene>
<comment type="caution">
    <text evidence="1">The sequence shown here is derived from an EMBL/GenBank/DDBJ whole genome shotgun (WGS) entry which is preliminary data.</text>
</comment>
<feature type="non-terminal residue" evidence="1">
    <location>
        <position position="1"/>
    </location>
</feature>
<dbReference type="Proteomes" id="UP000499080">
    <property type="component" value="Unassembled WGS sequence"/>
</dbReference>
<name>A0A4Y2LAQ4_ARAVE</name>
<organism evidence="1 2">
    <name type="scientific">Araneus ventricosus</name>
    <name type="common">Orbweaver spider</name>
    <name type="synonym">Epeira ventricosa</name>
    <dbReference type="NCBI Taxonomy" id="182803"/>
    <lineage>
        <taxon>Eukaryota</taxon>
        <taxon>Metazoa</taxon>
        <taxon>Ecdysozoa</taxon>
        <taxon>Arthropoda</taxon>
        <taxon>Chelicerata</taxon>
        <taxon>Arachnida</taxon>
        <taxon>Araneae</taxon>
        <taxon>Araneomorphae</taxon>
        <taxon>Entelegynae</taxon>
        <taxon>Araneoidea</taxon>
        <taxon>Araneidae</taxon>
        <taxon>Araneus</taxon>
    </lineage>
</organism>
<accession>A0A4Y2LAQ4</accession>
<dbReference type="EMBL" id="BGPR01118058">
    <property type="protein sequence ID" value="GBN11755.1"/>
    <property type="molecule type" value="Genomic_DNA"/>
</dbReference>